<name>A0A1I2AGA7_9BACI</name>
<dbReference type="Proteomes" id="UP000199474">
    <property type="component" value="Unassembled WGS sequence"/>
</dbReference>
<dbReference type="STRING" id="640948.SAMN05216238_11565"/>
<proteinExistence type="predicted"/>
<reference evidence="2" key="1">
    <citation type="submission" date="2016-10" db="EMBL/GenBank/DDBJ databases">
        <authorList>
            <person name="Varghese N."/>
            <person name="Submissions S."/>
        </authorList>
    </citation>
    <scope>NUCLEOTIDE SEQUENCE [LARGE SCALE GENOMIC DNA]</scope>
    <source>
        <strain evidence="2">DSM 22530</strain>
    </source>
</reference>
<accession>A0A1I2AGA7</accession>
<keyword evidence="2" id="KW-1185">Reference proteome</keyword>
<evidence type="ECO:0000313" key="2">
    <source>
        <dbReference type="Proteomes" id="UP000199474"/>
    </source>
</evidence>
<evidence type="ECO:0000313" key="1">
    <source>
        <dbReference type="EMBL" id="SFE41860.1"/>
    </source>
</evidence>
<organism evidence="1 2">
    <name type="scientific">Lentibacillus persicus</name>
    <dbReference type="NCBI Taxonomy" id="640948"/>
    <lineage>
        <taxon>Bacteria</taxon>
        <taxon>Bacillati</taxon>
        <taxon>Bacillota</taxon>
        <taxon>Bacilli</taxon>
        <taxon>Bacillales</taxon>
        <taxon>Bacillaceae</taxon>
        <taxon>Lentibacillus</taxon>
    </lineage>
</organism>
<gene>
    <name evidence="1" type="ORF">SAMN05216238_11565</name>
</gene>
<dbReference type="AlphaFoldDB" id="A0A1I2AGA7"/>
<dbReference type="EMBL" id="FOMR01000015">
    <property type="protein sequence ID" value="SFE41860.1"/>
    <property type="molecule type" value="Genomic_DNA"/>
</dbReference>
<protein>
    <submittedName>
        <fullName evidence="1">Uncharacterized protein</fullName>
    </submittedName>
</protein>
<sequence>MDSTFATFFMKNTGALCFVIIPAEMAGVMTEAQGIFQVGGLTAINHNLRRKQNGKKK</sequence>